<protein>
    <submittedName>
        <fullName evidence="1">Uncharacterized protein</fullName>
    </submittedName>
</protein>
<gene>
    <name evidence="1" type="ORF">AB1Y20_022925</name>
</gene>
<dbReference type="AlphaFoldDB" id="A0AB34JEW6"/>
<keyword evidence="2" id="KW-1185">Reference proteome</keyword>
<sequence>MGAHHSSQSAGPVHLLLVVPSKGNKVLKSKFLKDARTSGLSIRQFFVQTVVPLLSDAPEKCGELLRVAVVTHADSTTEIEVDDLSDEANVYVQMGLKKVIFYVEQAAVASAARTQHEFVAQFARQTNVEVPCWMHAGRPALTKLHAQLRQKLLDEKLGFKGAADLKIGGEWLLDLVTALYRLSPYHDKLRARSCPVPKRFAFSSGAHDYKKKGKAAPVLKQEFLEREISCLQRLALYPHLDGDEWANWRDVGGKSRRTKFEVLQDLRRAAGLPPLEPPTGIPLGSLVPPTRPLVTDNWRAASLSSGRVDAFRGRILSSSKPLRDFHTQRG</sequence>
<organism evidence="1 2">
    <name type="scientific">Prymnesium parvum</name>
    <name type="common">Toxic golden alga</name>
    <dbReference type="NCBI Taxonomy" id="97485"/>
    <lineage>
        <taxon>Eukaryota</taxon>
        <taxon>Haptista</taxon>
        <taxon>Haptophyta</taxon>
        <taxon>Prymnesiophyceae</taxon>
        <taxon>Prymnesiales</taxon>
        <taxon>Prymnesiaceae</taxon>
        <taxon>Prymnesium</taxon>
    </lineage>
</organism>
<comment type="caution">
    <text evidence="1">The sequence shown here is derived from an EMBL/GenBank/DDBJ whole genome shotgun (WGS) entry which is preliminary data.</text>
</comment>
<dbReference type="EMBL" id="JBGBPQ010000009">
    <property type="protein sequence ID" value="KAL1519400.1"/>
    <property type="molecule type" value="Genomic_DNA"/>
</dbReference>
<evidence type="ECO:0000313" key="2">
    <source>
        <dbReference type="Proteomes" id="UP001515480"/>
    </source>
</evidence>
<reference evidence="1 2" key="1">
    <citation type="journal article" date="2024" name="Science">
        <title>Giant polyketide synthase enzymes in the biosynthesis of giant marine polyether toxins.</title>
        <authorList>
            <person name="Fallon T.R."/>
            <person name="Shende V.V."/>
            <person name="Wierzbicki I.H."/>
            <person name="Pendleton A.L."/>
            <person name="Watervoot N.F."/>
            <person name="Auber R.P."/>
            <person name="Gonzalez D.J."/>
            <person name="Wisecaver J.H."/>
            <person name="Moore B.S."/>
        </authorList>
    </citation>
    <scope>NUCLEOTIDE SEQUENCE [LARGE SCALE GENOMIC DNA]</scope>
    <source>
        <strain evidence="1 2">12B1</strain>
    </source>
</reference>
<dbReference type="Proteomes" id="UP001515480">
    <property type="component" value="Unassembled WGS sequence"/>
</dbReference>
<accession>A0AB34JEW6</accession>
<evidence type="ECO:0000313" key="1">
    <source>
        <dbReference type="EMBL" id="KAL1519400.1"/>
    </source>
</evidence>
<name>A0AB34JEW6_PRYPA</name>
<proteinExistence type="predicted"/>